<dbReference type="AlphaFoldDB" id="A0A2J8N1B2"/>
<evidence type="ECO:0000256" key="1">
    <source>
        <dbReference type="SAM" id="MobiDB-lite"/>
    </source>
</evidence>
<organism evidence="2 3">
    <name type="scientific">Pan troglodytes</name>
    <name type="common">Chimpanzee</name>
    <dbReference type="NCBI Taxonomy" id="9598"/>
    <lineage>
        <taxon>Eukaryota</taxon>
        <taxon>Metazoa</taxon>
        <taxon>Chordata</taxon>
        <taxon>Craniata</taxon>
        <taxon>Vertebrata</taxon>
        <taxon>Euteleostomi</taxon>
        <taxon>Mammalia</taxon>
        <taxon>Eutheria</taxon>
        <taxon>Euarchontoglires</taxon>
        <taxon>Primates</taxon>
        <taxon>Haplorrhini</taxon>
        <taxon>Catarrhini</taxon>
        <taxon>Hominidae</taxon>
        <taxon>Pan</taxon>
    </lineage>
</organism>
<sequence>MASSTSLPAPGSRPKKPLGKMADWFRQTLLKKPKKRPGSLTYLTLHYLS</sequence>
<accession>A0A2J8N1B2</accession>
<dbReference type="EMBL" id="NBAG03000239">
    <property type="protein sequence ID" value="PNI65552.1"/>
    <property type="molecule type" value="Genomic_DNA"/>
</dbReference>
<reference evidence="2 3" key="1">
    <citation type="submission" date="2017-12" db="EMBL/GenBank/DDBJ databases">
        <title>High-resolution comparative analysis of great ape genomes.</title>
        <authorList>
            <person name="Pollen A."/>
            <person name="Hastie A."/>
            <person name="Hormozdiari F."/>
            <person name="Dougherty M."/>
            <person name="Liu R."/>
            <person name="Chaisson M."/>
            <person name="Hoppe E."/>
            <person name="Hill C."/>
            <person name="Pang A."/>
            <person name="Hillier L."/>
            <person name="Baker C."/>
            <person name="Armstrong J."/>
            <person name="Shendure J."/>
            <person name="Paten B."/>
            <person name="Wilson R."/>
            <person name="Chao H."/>
            <person name="Schneider V."/>
            <person name="Ventura M."/>
            <person name="Kronenberg Z."/>
            <person name="Murali S."/>
            <person name="Gordon D."/>
            <person name="Cantsilieris S."/>
            <person name="Munson K."/>
            <person name="Nelson B."/>
            <person name="Raja A."/>
            <person name="Underwood J."/>
            <person name="Diekhans M."/>
            <person name="Fiddes I."/>
            <person name="Haussler D."/>
            <person name="Eichler E."/>
        </authorList>
    </citation>
    <scope>NUCLEOTIDE SEQUENCE [LARGE SCALE GENOMIC DNA]</scope>
    <source>
        <strain evidence="2">Yerkes chimp pedigree #C0471</strain>
    </source>
</reference>
<evidence type="ECO:0000313" key="2">
    <source>
        <dbReference type="EMBL" id="PNI65552.1"/>
    </source>
</evidence>
<dbReference type="Proteomes" id="UP000236370">
    <property type="component" value="Unassembled WGS sequence"/>
</dbReference>
<evidence type="ECO:0000313" key="3">
    <source>
        <dbReference type="Proteomes" id="UP000236370"/>
    </source>
</evidence>
<feature type="region of interest" description="Disordered" evidence="1">
    <location>
        <begin position="1"/>
        <end position="20"/>
    </location>
</feature>
<protein>
    <submittedName>
        <fullName evidence="2">TIRAP isoform 5</fullName>
    </submittedName>
</protein>
<name>A0A2J8N1B2_PANTR</name>
<proteinExistence type="predicted"/>
<comment type="caution">
    <text evidence="2">The sequence shown here is derived from an EMBL/GenBank/DDBJ whole genome shotgun (WGS) entry which is preliminary data.</text>
</comment>
<gene>
    <name evidence="2" type="ORF">CK820_G0015476</name>
</gene>